<dbReference type="PANTHER" id="PTHR38434">
    <property type="entry name" value="BLL2549 PROTEIN"/>
    <property type="match status" value="1"/>
</dbReference>
<dbReference type="RefSeq" id="WP_304435017.1">
    <property type="nucleotide sequence ID" value="NZ_JAUKUC010000001.1"/>
</dbReference>
<feature type="transmembrane region" description="Helical" evidence="2">
    <location>
        <begin position="274"/>
        <end position="293"/>
    </location>
</feature>
<feature type="transmembrane region" description="Helical" evidence="2">
    <location>
        <begin position="596"/>
        <end position="615"/>
    </location>
</feature>
<proteinExistence type="predicted"/>
<feature type="transmembrane region" description="Helical" evidence="2">
    <location>
        <begin position="705"/>
        <end position="723"/>
    </location>
</feature>
<feature type="transmembrane region" description="Helical" evidence="2">
    <location>
        <begin position="730"/>
        <end position="750"/>
    </location>
</feature>
<feature type="transmembrane region" description="Helical" evidence="2">
    <location>
        <begin position="197"/>
        <end position="218"/>
    </location>
</feature>
<keyword evidence="2" id="KW-0472">Membrane</keyword>
<feature type="transmembrane region" description="Helical" evidence="2">
    <location>
        <begin position="225"/>
        <end position="242"/>
    </location>
</feature>
<feature type="transmembrane region" description="Helical" evidence="2">
    <location>
        <begin position="363"/>
        <end position="380"/>
    </location>
</feature>
<feature type="transmembrane region" description="Helical" evidence="2">
    <location>
        <begin position="299"/>
        <end position="320"/>
    </location>
</feature>
<feature type="transmembrane region" description="Helical" evidence="2">
    <location>
        <begin position="116"/>
        <end position="135"/>
    </location>
</feature>
<keyword evidence="2" id="KW-1133">Transmembrane helix</keyword>
<evidence type="ECO:0000256" key="1">
    <source>
        <dbReference type="SAM" id="Coils"/>
    </source>
</evidence>
<accession>A0ABT8RLQ2</accession>
<evidence type="ECO:0000313" key="4">
    <source>
        <dbReference type="Proteomes" id="UP001168579"/>
    </source>
</evidence>
<feature type="transmembrane region" description="Helical" evidence="2">
    <location>
        <begin position="641"/>
        <end position="661"/>
    </location>
</feature>
<feature type="transmembrane region" description="Helical" evidence="2">
    <location>
        <begin position="169"/>
        <end position="191"/>
    </location>
</feature>
<feature type="transmembrane region" description="Helical" evidence="2">
    <location>
        <begin position="571"/>
        <end position="589"/>
    </location>
</feature>
<organism evidence="3 4">
    <name type="scientific">Maribacter confluentis</name>
    <dbReference type="NCBI Taxonomy" id="1656093"/>
    <lineage>
        <taxon>Bacteria</taxon>
        <taxon>Pseudomonadati</taxon>
        <taxon>Bacteroidota</taxon>
        <taxon>Flavobacteriia</taxon>
        <taxon>Flavobacteriales</taxon>
        <taxon>Flavobacteriaceae</taxon>
        <taxon>Maribacter</taxon>
    </lineage>
</organism>
<keyword evidence="1" id="KW-0175">Coiled coil</keyword>
<feature type="transmembrane region" description="Helical" evidence="2">
    <location>
        <begin position="474"/>
        <end position="497"/>
    </location>
</feature>
<feature type="coiled-coil region" evidence="1">
    <location>
        <begin position="1"/>
        <end position="42"/>
    </location>
</feature>
<evidence type="ECO:0000313" key="3">
    <source>
        <dbReference type="EMBL" id="MDO1511791.1"/>
    </source>
</evidence>
<feature type="transmembrane region" description="Helical" evidence="2">
    <location>
        <begin position="332"/>
        <end position="351"/>
    </location>
</feature>
<protein>
    <submittedName>
        <fullName evidence="3">DUF2339 domain-containing protein</fullName>
    </submittedName>
</protein>
<gene>
    <name evidence="3" type="ORF">Q2T41_03820</name>
</gene>
<reference evidence="3" key="2">
    <citation type="submission" date="2023-06" db="EMBL/GenBank/DDBJ databases">
        <authorList>
            <person name="Lucena T."/>
            <person name="Sun Q."/>
        </authorList>
    </citation>
    <scope>NUCLEOTIDE SEQUENCE</scope>
    <source>
        <strain evidence="3">CECT 8869</strain>
    </source>
</reference>
<dbReference type="Pfam" id="PF10101">
    <property type="entry name" value="DUF2339"/>
    <property type="match status" value="1"/>
</dbReference>
<dbReference type="Proteomes" id="UP001168579">
    <property type="component" value="Unassembled WGS sequence"/>
</dbReference>
<dbReference type="InterPro" id="IPR019286">
    <property type="entry name" value="DUF2339_TM"/>
</dbReference>
<feature type="transmembrane region" description="Helical" evidence="2">
    <location>
        <begin position="436"/>
        <end position="454"/>
    </location>
</feature>
<dbReference type="PANTHER" id="PTHR38434:SF1">
    <property type="entry name" value="BLL2549 PROTEIN"/>
    <property type="match status" value="1"/>
</dbReference>
<evidence type="ECO:0000256" key="2">
    <source>
        <dbReference type="SAM" id="Phobius"/>
    </source>
</evidence>
<feature type="transmembrane region" description="Helical" evidence="2">
    <location>
        <begin position="248"/>
        <end position="267"/>
    </location>
</feature>
<feature type="transmembrane region" description="Helical" evidence="2">
    <location>
        <begin position="389"/>
        <end position="407"/>
    </location>
</feature>
<feature type="transmembrane region" description="Helical" evidence="2">
    <location>
        <begin position="141"/>
        <end position="162"/>
    </location>
</feature>
<sequence length="789" mass="90745">MEANQDQINELLQKLELLLKKQQDFNIQVNEIRRDIQILKKEQFEKDNSPYVSNIPLPKEQLNEETISPNQVPPIKKTKTVPQVAAIQTSQQIQRKKITEPRKTKSNIEKFIGENLINKIGILITIIGVVIGAKYTIENNLISPLTRIILGYLLGLALLGFGFKLKAKYLNYSAVLVSGALAILYFITFAAYDLYGLFNQITAFVIMLICTVFGVVASLNYNKQIIAHIGLVGAYAVPFLLSKNSGNAAVLFNYMAIINTGVLAIAIQKYWKALYYVSFAFTWLIYSGWSMFSRESTEFTMAIAFLAIFFLIFYITFLAFKILKSEQFKISDIVMIILNSFLFYGLGISLINEHENGESFLGLFTLTNAVVHFIVTIYIYKRKLVDQNLFYLTSGFVLTFITIAIPVQLDGNWVTLLWASEAALLFYIGRTKKIAFYEHLSYILILLCLFSLLMDWTETYLNYSFTNRYTNIEPFFNSTMLTSILCILALGFINFILHRFTIQKKSMVMQIMTFALPAMLLATFYFSFYLEIAHYWDNAFEASRLKLSTEDGSEFPKYNYNLTDLGSLWKLLYTVMFAGILNLLASYTFKNRIFSIASLCFALLVIIAFLTNGLYRLSELRQNFISRDIETTYYIGTYNIYLRYIAIGFFAFLSYTTYTLIKQSHVKINFKIPFELIMHLSIIWIASSELLNWLDLSNIEQSYKLGLSILWGLYALLLIALGIWKKKKHLRIGAIILFSFTLIKLFFYDISSLNTISRTIVFVSLGVLLLIISFLYNKYKHIIADETKN</sequence>
<reference evidence="3" key="1">
    <citation type="journal article" date="2014" name="Int. J. Syst. Evol. Microbiol.">
        <title>Complete genome of a new Firmicutes species belonging to the dominant human colonic microbiota ('Ruminococcus bicirculans') reveals two chromosomes and a selective capacity to utilize plant glucans.</title>
        <authorList>
            <consortium name="NISC Comparative Sequencing Program"/>
            <person name="Wegmann U."/>
            <person name="Louis P."/>
            <person name="Goesmann A."/>
            <person name="Henrissat B."/>
            <person name="Duncan S.H."/>
            <person name="Flint H.J."/>
        </authorList>
    </citation>
    <scope>NUCLEOTIDE SEQUENCE</scope>
    <source>
        <strain evidence="3">CECT 8869</strain>
    </source>
</reference>
<comment type="caution">
    <text evidence="3">The sequence shown here is derived from an EMBL/GenBank/DDBJ whole genome shotgun (WGS) entry which is preliminary data.</text>
</comment>
<feature type="transmembrane region" description="Helical" evidence="2">
    <location>
        <begin position="756"/>
        <end position="776"/>
    </location>
</feature>
<dbReference type="EMBL" id="JAUKUC010000001">
    <property type="protein sequence ID" value="MDO1511791.1"/>
    <property type="molecule type" value="Genomic_DNA"/>
</dbReference>
<keyword evidence="2" id="KW-0812">Transmembrane</keyword>
<feature type="transmembrane region" description="Helical" evidence="2">
    <location>
        <begin position="509"/>
        <end position="530"/>
    </location>
</feature>
<name>A0ABT8RLQ2_9FLAO</name>
<keyword evidence="4" id="KW-1185">Reference proteome</keyword>